<evidence type="ECO:0000313" key="1">
    <source>
        <dbReference type="EMBL" id="MSU10017.1"/>
    </source>
</evidence>
<dbReference type="RefSeq" id="WP_154408182.1">
    <property type="nucleotide sequence ID" value="NZ_VUNR01000046.1"/>
</dbReference>
<keyword evidence="2" id="KW-1185">Reference proteome</keyword>
<accession>A0A6I2UGX1</accession>
<protein>
    <recommendedName>
        <fullName evidence="3">Transposase (putative) YhgA-like domain-containing protein</fullName>
    </recommendedName>
</protein>
<dbReference type="GeneID" id="96779986"/>
<name>A0A6I2UGX1_9FIRM</name>
<reference evidence="1 2" key="1">
    <citation type="submission" date="2019-08" db="EMBL/GenBank/DDBJ databases">
        <title>In-depth cultivation of the pig gut microbiome towards novel bacterial diversity and tailored functional studies.</title>
        <authorList>
            <person name="Wylensek D."/>
            <person name="Hitch T.C.A."/>
            <person name="Clavel T."/>
        </authorList>
    </citation>
    <scope>NUCLEOTIDE SEQUENCE [LARGE SCALE GENOMIC DNA]</scope>
    <source>
        <strain evidence="1 2">WCA-693-APC-5D-A</strain>
    </source>
</reference>
<evidence type="ECO:0000313" key="2">
    <source>
        <dbReference type="Proteomes" id="UP000433181"/>
    </source>
</evidence>
<proteinExistence type="predicted"/>
<dbReference type="Proteomes" id="UP000433181">
    <property type="component" value="Unassembled WGS sequence"/>
</dbReference>
<sequence>MHPDDKTITKDDLDIVTLQSILMNGIYNDLGFMVRGNHLMILVEAQSTWSANIVVRSLIYLMSTYQDYFTNNKIQLYGSKKADMPKPELYVIYTGEKENHPDILSLKDEFFPDTDCCIDAKVKIIYLSDSNDIINQYIGFCRVFNEQVALYGRTLTAAKEIIRICRNRNLLTEYLSEREKEVEDIMLTLFDQEKIWNIERDNIRAAALVDGISQGISQGGCRKGAKYDYWDVKGKCQYQHCRQGCTNDSRAGCGYWQKSSRAIGWHDKYCNAWIDVTYMWDIYFCAI</sequence>
<comment type="caution">
    <text evidence="1">The sequence shown here is derived from an EMBL/GenBank/DDBJ whole genome shotgun (WGS) entry which is preliminary data.</text>
</comment>
<dbReference type="EMBL" id="VUNR01000046">
    <property type="protein sequence ID" value="MSU10017.1"/>
    <property type="molecule type" value="Genomic_DNA"/>
</dbReference>
<dbReference type="AlphaFoldDB" id="A0A6I2UGX1"/>
<organism evidence="1 2">
    <name type="scientific">Anaerovibrio slackiae</name>
    <dbReference type="NCBI Taxonomy" id="2652309"/>
    <lineage>
        <taxon>Bacteria</taxon>
        <taxon>Bacillati</taxon>
        <taxon>Bacillota</taxon>
        <taxon>Negativicutes</taxon>
        <taxon>Selenomonadales</taxon>
        <taxon>Selenomonadaceae</taxon>
        <taxon>Anaerovibrio</taxon>
    </lineage>
</organism>
<evidence type="ECO:0008006" key="3">
    <source>
        <dbReference type="Google" id="ProtNLM"/>
    </source>
</evidence>
<gene>
    <name evidence="1" type="ORF">FYJ84_13715</name>
</gene>